<dbReference type="PATRIC" id="fig|316.110.peg.2516"/>
<gene>
    <name evidence="1" type="ORF">LO50_20870</name>
</gene>
<organism evidence="1 2">
    <name type="scientific">Stutzerimonas stutzeri</name>
    <name type="common">Pseudomonas stutzeri</name>
    <dbReference type="NCBI Taxonomy" id="316"/>
    <lineage>
        <taxon>Bacteria</taxon>
        <taxon>Pseudomonadati</taxon>
        <taxon>Pseudomonadota</taxon>
        <taxon>Gammaproteobacteria</taxon>
        <taxon>Pseudomonadales</taxon>
        <taxon>Pseudomonadaceae</taxon>
        <taxon>Stutzerimonas</taxon>
    </lineage>
</organism>
<reference evidence="1 2" key="1">
    <citation type="submission" date="2014-11" db="EMBL/GenBank/DDBJ databases">
        <title>Genomics and ecophysiology of heterotrophic nitrogen fixing bacteria isolated from estuarine surface water.</title>
        <authorList>
            <person name="Bentzon-Tilia M."/>
            <person name="Severin I."/>
            <person name="Hansen L.H."/>
            <person name="Riemann L."/>
        </authorList>
    </citation>
    <scope>NUCLEOTIDE SEQUENCE [LARGE SCALE GENOMIC DNA]</scope>
    <source>
        <strain evidence="1 2">BAL361</strain>
    </source>
</reference>
<evidence type="ECO:0000313" key="2">
    <source>
        <dbReference type="Proteomes" id="UP000032439"/>
    </source>
</evidence>
<accession>A0A0D7DXT4</accession>
<name>A0A0D7DXT4_STUST</name>
<dbReference type="EMBL" id="JXXD01000243">
    <property type="protein sequence ID" value="KIZ33398.1"/>
    <property type="molecule type" value="Genomic_DNA"/>
</dbReference>
<protein>
    <submittedName>
        <fullName evidence="1">Uncharacterized protein</fullName>
    </submittedName>
</protein>
<evidence type="ECO:0000313" key="1">
    <source>
        <dbReference type="EMBL" id="KIZ33398.1"/>
    </source>
</evidence>
<comment type="caution">
    <text evidence="1">The sequence shown here is derived from an EMBL/GenBank/DDBJ whole genome shotgun (WGS) entry which is preliminary data.</text>
</comment>
<proteinExistence type="predicted"/>
<sequence>MFTINARMLDGRWKPVLGALQGRSCKHHYHEWGSEHQAATAAVVGHPEKALTDLQVLNDETGETALVSDLLTQEIADFLRGHSSPKIEK</sequence>
<dbReference type="Proteomes" id="UP000032439">
    <property type="component" value="Unassembled WGS sequence"/>
</dbReference>
<dbReference type="RefSeq" id="WP_044316233.1">
    <property type="nucleotide sequence ID" value="NZ_JXXD01000243.1"/>
</dbReference>
<dbReference type="AlphaFoldDB" id="A0A0D7DXT4"/>